<evidence type="ECO:0000313" key="5">
    <source>
        <dbReference type="EMBL" id="CAF1503826.1"/>
    </source>
</evidence>
<keyword evidence="2 3" id="KW-0802">TPR repeat</keyword>
<keyword evidence="6" id="KW-1185">Reference proteome</keyword>
<evidence type="ECO:0000256" key="1">
    <source>
        <dbReference type="ARBA" id="ARBA00022737"/>
    </source>
</evidence>
<feature type="repeat" description="TPR" evidence="3">
    <location>
        <begin position="537"/>
        <end position="570"/>
    </location>
</feature>
<name>A0A815TDK1_ADIRI</name>
<organism evidence="5 6">
    <name type="scientific">Adineta ricciae</name>
    <name type="common">Rotifer</name>
    <dbReference type="NCBI Taxonomy" id="249248"/>
    <lineage>
        <taxon>Eukaryota</taxon>
        <taxon>Metazoa</taxon>
        <taxon>Spiralia</taxon>
        <taxon>Gnathifera</taxon>
        <taxon>Rotifera</taxon>
        <taxon>Eurotatoria</taxon>
        <taxon>Bdelloidea</taxon>
        <taxon>Adinetida</taxon>
        <taxon>Adinetidae</taxon>
        <taxon>Adineta</taxon>
    </lineage>
</organism>
<dbReference type="EMBL" id="CAJNOJ010000083">
    <property type="protein sequence ID" value="CAF1064008.1"/>
    <property type="molecule type" value="Genomic_DNA"/>
</dbReference>
<evidence type="ECO:0000256" key="3">
    <source>
        <dbReference type="PROSITE-ProRule" id="PRU00339"/>
    </source>
</evidence>
<accession>A0A815TDK1</accession>
<proteinExistence type="predicted"/>
<keyword evidence="1" id="KW-0677">Repeat</keyword>
<feature type="repeat" description="TPR" evidence="3">
    <location>
        <begin position="495"/>
        <end position="528"/>
    </location>
</feature>
<sequence>MFGKKPTRHDDDDQHDVEARQEFLLIWLDSNFDPRSLDHITSISLFQRFIPAIKPCTDKRHCMRYIQTAQERKIFLISSGSFGEEVVPNVHDMPQINSIFIFCGHKARHEQWALKWPKVRGVFTEPLSICKALQMAIDESEAADISLRIMSSSKNPTDKSKDNLDPIFMYTKIAKEILLTIQFDDEQIKQFADHCRKQFAGDTHELENIEWLEKEYRDQTPIWWYTCDCFLYRIVNRALREMDMMTIVETGFFIADLHREIERLHSEQYGKHGFNKIFKVFRGQSMPKEELAKLANKIGGLTSFNKFLSTGRDRQAALRFAHHGFGKHGFVGVLFTIIVDPSQPNQVPFASLANNSYYTESDEILFSTHTVFRILDIKPVDRGQRVFEVTMTLTNDTDESLEQLAVCIHEEINSIPNTWCKLVHLLSKIGQFEQAEQLSCRLLQTLKDDSEKVYIYKQLGSIKADQHDYDKALEYYNRVVEIQQSILPSDDLQLAFSYDSIGRIYQNMEDHSQALSILEKALKIKRKILPDAHLDLASSYENIGELHSKMNNYTEALSYYEKALKIRTKSLPPDHPDLAILYARNGMVFNHMGKYEEALPNFQKALNIQQKLLPPNHPDIAASYIHIGMTLNHMRNYQDALDNYQQALKIQQTALPPNHPLLAVSYDNIGSILLSMGRWQEALCSYEEALRIKQNCLPPGQLLPAAEYFNIGRAFRHAKEYEKALSFFEKALEIQQKTPTSNDPTIEDCNKQIEKMKAKLSSVY</sequence>
<dbReference type="InterPro" id="IPR019734">
    <property type="entry name" value="TPR_rpt"/>
</dbReference>
<dbReference type="PROSITE" id="PS50005">
    <property type="entry name" value="TPR"/>
    <property type="match status" value="7"/>
</dbReference>
<feature type="repeat" description="TPR" evidence="3">
    <location>
        <begin position="705"/>
        <end position="738"/>
    </location>
</feature>
<dbReference type="PROSITE" id="PS50293">
    <property type="entry name" value="TPR_REGION"/>
    <property type="match status" value="2"/>
</dbReference>
<feature type="repeat" description="TPR" evidence="3">
    <location>
        <begin position="663"/>
        <end position="696"/>
    </location>
</feature>
<dbReference type="Gene3D" id="3.90.176.10">
    <property type="entry name" value="Toxin ADP-ribosyltransferase, Chain A, domain 1"/>
    <property type="match status" value="1"/>
</dbReference>
<dbReference type="AlphaFoldDB" id="A0A815TDK1"/>
<dbReference type="PROSITE" id="PS51996">
    <property type="entry name" value="TR_MART"/>
    <property type="match status" value="1"/>
</dbReference>
<feature type="repeat" description="TPR" evidence="3">
    <location>
        <begin position="621"/>
        <end position="654"/>
    </location>
</feature>
<dbReference type="EMBL" id="CAJNOR010004457">
    <property type="protein sequence ID" value="CAF1503826.1"/>
    <property type="molecule type" value="Genomic_DNA"/>
</dbReference>
<dbReference type="Proteomes" id="UP000663852">
    <property type="component" value="Unassembled WGS sequence"/>
</dbReference>
<dbReference type="SMART" id="SM00028">
    <property type="entry name" value="TPR"/>
    <property type="match status" value="7"/>
</dbReference>
<dbReference type="OrthoDB" id="5986190at2759"/>
<dbReference type="Pfam" id="PF07719">
    <property type="entry name" value="TPR_2"/>
    <property type="match status" value="1"/>
</dbReference>
<gene>
    <name evidence="4" type="ORF">EDS130_LOCUS18074</name>
    <name evidence="5" type="ORF">XAT740_LOCUS39819</name>
</gene>
<comment type="caution">
    <text evidence="5">The sequence shown here is derived from an EMBL/GenBank/DDBJ whole genome shotgun (WGS) entry which is preliminary data.</text>
</comment>
<feature type="repeat" description="TPR" evidence="3">
    <location>
        <begin position="453"/>
        <end position="486"/>
    </location>
</feature>
<dbReference type="Gene3D" id="1.25.40.10">
    <property type="entry name" value="Tetratricopeptide repeat domain"/>
    <property type="match status" value="3"/>
</dbReference>
<feature type="repeat" description="TPR" evidence="3">
    <location>
        <begin position="579"/>
        <end position="612"/>
    </location>
</feature>
<dbReference type="InterPro" id="IPR011990">
    <property type="entry name" value="TPR-like_helical_dom_sf"/>
</dbReference>
<dbReference type="SUPFAM" id="SSF56399">
    <property type="entry name" value="ADP-ribosylation"/>
    <property type="match status" value="1"/>
</dbReference>
<dbReference type="Proteomes" id="UP000663828">
    <property type="component" value="Unassembled WGS sequence"/>
</dbReference>
<evidence type="ECO:0000313" key="4">
    <source>
        <dbReference type="EMBL" id="CAF1064008.1"/>
    </source>
</evidence>
<protein>
    <submittedName>
        <fullName evidence="5">Uncharacterized protein</fullName>
    </submittedName>
</protein>
<evidence type="ECO:0000256" key="2">
    <source>
        <dbReference type="ARBA" id="ARBA00022803"/>
    </source>
</evidence>
<dbReference type="PANTHER" id="PTHR45641">
    <property type="entry name" value="TETRATRICOPEPTIDE REPEAT PROTEIN (AFU_ORTHOLOGUE AFUA_6G03870)"/>
    <property type="match status" value="1"/>
</dbReference>
<dbReference type="SUPFAM" id="SSF48452">
    <property type="entry name" value="TPR-like"/>
    <property type="match status" value="2"/>
</dbReference>
<dbReference type="Pfam" id="PF13424">
    <property type="entry name" value="TPR_12"/>
    <property type="match status" value="3"/>
</dbReference>
<reference evidence="5" key="1">
    <citation type="submission" date="2021-02" db="EMBL/GenBank/DDBJ databases">
        <authorList>
            <person name="Nowell W R."/>
        </authorList>
    </citation>
    <scope>NUCLEOTIDE SEQUENCE</scope>
</reference>
<dbReference type="InterPro" id="IPR013105">
    <property type="entry name" value="TPR_2"/>
</dbReference>
<evidence type="ECO:0000313" key="6">
    <source>
        <dbReference type="Proteomes" id="UP000663828"/>
    </source>
</evidence>
<dbReference type="PANTHER" id="PTHR45641:SF19">
    <property type="entry name" value="NEPHROCYSTIN-3"/>
    <property type="match status" value="1"/>
</dbReference>